<dbReference type="STRING" id="68775.A0A5C3MDE1"/>
<organism evidence="11 12">
    <name type="scientific">Crucibulum laeve</name>
    <dbReference type="NCBI Taxonomy" id="68775"/>
    <lineage>
        <taxon>Eukaryota</taxon>
        <taxon>Fungi</taxon>
        <taxon>Dikarya</taxon>
        <taxon>Basidiomycota</taxon>
        <taxon>Agaricomycotina</taxon>
        <taxon>Agaricomycetes</taxon>
        <taxon>Agaricomycetidae</taxon>
        <taxon>Agaricales</taxon>
        <taxon>Agaricineae</taxon>
        <taxon>Nidulariaceae</taxon>
        <taxon>Crucibulum</taxon>
    </lineage>
</organism>
<dbReference type="InterPro" id="IPR014729">
    <property type="entry name" value="Rossmann-like_a/b/a_fold"/>
</dbReference>
<dbReference type="EC" id="6.3.1.14" evidence="2"/>
<feature type="domain" description="Diphthamide synthase" evidence="10">
    <location>
        <begin position="90"/>
        <end position="243"/>
    </location>
</feature>
<dbReference type="GO" id="GO:0017183">
    <property type="term" value="P:protein histidyl modification to diphthamide"/>
    <property type="evidence" value="ECO:0007669"/>
    <property type="project" value="TreeGrafter"/>
</dbReference>
<keyword evidence="12" id="KW-1185">Reference proteome</keyword>
<comment type="pathway">
    <text evidence="1">Protein modification; peptidyl-diphthamide biosynthesis.</text>
</comment>
<feature type="domain" description="Diphthamide synthase" evidence="10">
    <location>
        <begin position="1"/>
        <end position="81"/>
    </location>
</feature>
<protein>
    <recommendedName>
        <fullName evidence="3">Diphthine--ammonia ligase</fullName>
        <ecNumber evidence="2">6.3.1.14</ecNumber>
    </recommendedName>
    <alternativeName>
        <fullName evidence="7">Diphthamide synthase</fullName>
    </alternativeName>
    <alternativeName>
        <fullName evidence="8">Diphthamide synthetase</fullName>
    </alternativeName>
</protein>
<dbReference type="InterPro" id="IPR030662">
    <property type="entry name" value="DPH6/MJ0570"/>
</dbReference>
<dbReference type="AlphaFoldDB" id="A0A5C3MDE1"/>
<evidence type="ECO:0000256" key="8">
    <source>
        <dbReference type="ARBA" id="ARBA00031552"/>
    </source>
</evidence>
<evidence type="ECO:0000256" key="7">
    <source>
        <dbReference type="ARBA" id="ARBA00029814"/>
    </source>
</evidence>
<dbReference type="Proteomes" id="UP000308652">
    <property type="component" value="Unassembled WGS sequence"/>
</dbReference>
<dbReference type="CDD" id="cd01994">
    <property type="entry name" value="AANH_PF0828-like"/>
    <property type="match status" value="1"/>
</dbReference>
<reference evidence="11 12" key="1">
    <citation type="journal article" date="2019" name="Nat. Ecol. Evol.">
        <title>Megaphylogeny resolves global patterns of mushroom evolution.</title>
        <authorList>
            <person name="Varga T."/>
            <person name="Krizsan K."/>
            <person name="Foldi C."/>
            <person name="Dima B."/>
            <person name="Sanchez-Garcia M."/>
            <person name="Sanchez-Ramirez S."/>
            <person name="Szollosi G.J."/>
            <person name="Szarkandi J.G."/>
            <person name="Papp V."/>
            <person name="Albert L."/>
            <person name="Andreopoulos W."/>
            <person name="Angelini C."/>
            <person name="Antonin V."/>
            <person name="Barry K.W."/>
            <person name="Bougher N.L."/>
            <person name="Buchanan P."/>
            <person name="Buyck B."/>
            <person name="Bense V."/>
            <person name="Catcheside P."/>
            <person name="Chovatia M."/>
            <person name="Cooper J."/>
            <person name="Damon W."/>
            <person name="Desjardin D."/>
            <person name="Finy P."/>
            <person name="Geml J."/>
            <person name="Haridas S."/>
            <person name="Hughes K."/>
            <person name="Justo A."/>
            <person name="Karasinski D."/>
            <person name="Kautmanova I."/>
            <person name="Kiss B."/>
            <person name="Kocsube S."/>
            <person name="Kotiranta H."/>
            <person name="LaButti K.M."/>
            <person name="Lechner B.E."/>
            <person name="Liimatainen K."/>
            <person name="Lipzen A."/>
            <person name="Lukacs Z."/>
            <person name="Mihaltcheva S."/>
            <person name="Morgado L.N."/>
            <person name="Niskanen T."/>
            <person name="Noordeloos M.E."/>
            <person name="Ohm R.A."/>
            <person name="Ortiz-Santana B."/>
            <person name="Ovrebo C."/>
            <person name="Racz N."/>
            <person name="Riley R."/>
            <person name="Savchenko A."/>
            <person name="Shiryaev A."/>
            <person name="Soop K."/>
            <person name="Spirin V."/>
            <person name="Szebenyi C."/>
            <person name="Tomsovsky M."/>
            <person name="Tulloss R.E."/>
            <person name="Uehling J."/>
            <person name="Grigoriev I.V."/>
            <person name="Vagvolgyi C."/>
            <person name="Papp T."/>
            <person name="Martin F.M."/>
            <person name="Miettinen O."/>
            <person name="Hibbett D.S."/>
            <person name="Nagy L.G."/>
        </authorList>
    </citation>
    <scope>NUCLEOTIDE SEQUENCE [LARGE SCALE GENOMIC DNA]</scope>
    <source>
        <strain evidence="11 12">CBS 166.37</strain>
    </source>
</reference>
<dbReference type="SUPFAM" id="SSF52402">
    <property type="entry name" value="Adenine nucleotide alpha hydrolases-like"/>
    <property type="match status" value="1"/>
</dbReference>
<dbReference type="CDD" id="cd06155">
    <property type="entry name" value="eu_AANH_C_1"/>
    <property type="match status" value="1"/>
</dbReference>
<evidence type="ECO:0000259" key="10">
    <source>
        <dbReference type="Pfam" id="PF01902"/>
    </source>
</evidence>
<evidence type="ECO:0000256" key="3">
    <source>
        <dbReference type="ARBA" id="ARBA00018426"/>
    </source>
</evidence>
<dbReference type="Gene3D" id="3.30.1330.40">
    <property type="entry name" value="RutC-like"/>
    <property type="match status" value="2"/>
</dbReference>
<gene>
    <name evidence="11" type="ORF">BDQ12DRAFT_718637</name>
</gene>
<evidence type="ECO:0000256" key="5">
    <source>
        <dbReference type="ARBA" id="ARBA00022741"/>
    </source>
</evidence>
<evidence type="ECO:0000256" key="4">
    <source>
        <dbReference type="ARBA" id="ARBA00022598"/>
    </source>
</evidence>
<dbReference type="Pfam" id="PF01042">
    <property type="entry name" value="Ribonuc_L-PSP"/>
    <property type="match status" value="1"/>
</dbReference>
<dbReference type="PANTHER" id="PTHR12196:SF2">
    <property type="entry name" value="DIPHTHINE--AMMONIA LIGASE"/>
    <property type="match status" value="1"/>
</dbReference>
<evidence type="ECO:0000313" key="12">
    <source>
        <dbReference type="Proteomes" id="UP000308652"/>
    </source>
</evidence>
<dbReference type="NCBIfam" id="TIGR00290">
    <property type="entry name" value="MJ0570_dom"/>
    <property type="match status" value="1"/>
</dbReference>
<sequence length="644" mass="70790">MKYLALLSGGKDSCYNLVHCAKNGHELVAAASLRPEPGKEELDSYLYQTVGQDAIEFVAQALDVPLYRHVITGNAVEQGSEYGGRDPAHAGGIEGDETEDLFSLLSTVKNHHPDVRGVSVGAILSNYQRVRVEHVCRRLDLTPLCYLWQRDQGELLSEMIEAGMEAILIKVAGIGLTTKHLQKTLAEMQPTLVKLNDLYGSHICGEGGEYESLTLDCSLFKRKIVLTEVEVVIHSDNDFATVAYLRIKNAVLEDKAADQYHIPSPPLLDDDFFSIRVAIQNHHQQQLPEDHGYTDTIDESVVGPITCPVSSRQSGSWVAVTNIQTASSENISIEEEVTECFYIIRDELVKYNLKLSNCAHINIFLSSMDLFSAVNPIYATFFGTSPPARACVAVDLPQGIRVRMDCIAFVEKSSSDRQALHVQGLSYWAPANIGPYSQAIIVDGRIFVSGQIGLIPSHLVLPSPQSLATETALASQHVYRVIDALKNNSGGGWKSFPQADLFWLTAENDLISARNACRDSKNPTLFLAVKSLPKNALVEKQTLHHTGRCLVADEDEDGGTLREEVPIYEHDSLSSPGIDLSWEISRFEHSKDACAIVSVKGDIGPSTEENSFRACAYYTQHIIYQAISHTISDIHLLIIAGGTT</sequence>
<evidence type="ECO:0000256" key="9">
    <source>
        <dbReference type="ARBA" id="ARBA00048108"/>
    </source>
</evidence>
<keyword evidence="4" id="KW-0436">Ligase</keyword>
<accession>A0A5C3MDE1</accession>
<dbReference type="InterPro" id="IPR002761">
    <property type="entry name" value="Diphthami_syn_dom"/>
</dbReference>
<dbReference type="Pfam" id="PF01902">
    <property type="entry name" value="Diphthami_syn_2"/>
    <property type="match status" value="2"/>
</dbReference>
<dbReference type="EMBL" id="ML213591">
    <property type="protein sequence ID" value="TFK43414.1"/>
    <property type="molecule type" value="Genomic_DNA"/>
</dbReference>
<keyword evidence="6" id="KW-0067">ATP-binding</keyword>
<proteinExistence type="predicted"/>
<dbReference type="FunFam" id="3.40.50.620:FF:000145">
    <property type="entry name" value="ATP-binding domain containing protein"/>
    <property type="match status" value="1"/>
</dbReference>
<dbReference type="GO" id="GO:0005524">
    <property type="term" value="F:ATP binding"/>
    <property type="evidence" value="ECO:0007669"/>
    <property type="project" value="UniProtKB-KW"/>
</dbReference>
<evidence type="ECO:0000256" key="1">
    <source>
        <dbReference type="ARBA" id="ARBA00005156"/>
    </source>
</evidence>
<dbReference type="FunFam" id="3.90.1490.10:FF:000001">
    <property type="entry name" value="Diphthine--ammonia ligase"/>
    <property type="match status" value="1"/>
</dbReference>
<dbReference type="GO" id="GO:0017178">
    <property type="term" value="F:diphthine-ammonia ligase activity"/>
    <property type="evidence" value="ECO:0007669"/>
    <property type="project" value="UniProtKB-EC"/>
</dbReference>
<evidence type="ECO:0000256" key="2">
    <source>
        <dbReference type="ARBA" id="ARBA00012089"/>
    </source>
</evidence>
<dbReference type="Gene3D" id="3.40.50.620">
    <property type="entry name" value="HUPs"/>
    <property type="match status" value="1"/>
</dbReference>
<dbReference type="OrthoDB" id="686384at2759"/>
<dbReference type="InterPro" id="IPR035959">
    <property type="entry name" value="RutC-like_sf"/>
</dbReference>
<dbReference type="InterPro" id="IPR006175">
    <property type="entry name" value="YjgF/YER057c/UK114"/>
</dbReference>
<dbReference type="PANTHER" id="PTHR12196">
    <property type="entry name" value="DOMAIN OF UNKNOWN FUNCTION 71 DUF71 -CONTAINING PROTEIN"/>
    <property type="match status" value="1"/>
</dbReference>
<comment type="catalytic activity">
    <reaction evidence="9">
        <text>diphthine-[translation elongation factor 2] + NH4(+) + ATP = diphthamide-[translation elongation factor 2] + AMP + diphosphate + H(+)</text>
        <dbReference type="Rhea" id="RHEA:19753"/>
        <dbReference type="Rhea" id="RHEA-COMP:10172"/>
        <dbReference type="Rhea" id="RHEA-COMP:10174"/>
        <dbReference type="ChEBI" id="CHEBI:15378"/>
        <dbReference type="ChEBI" id="CHEBI:16692"/>
        <dbReference type="ChEBI" id="CHEBI:28938"/>
        <dbReference type="ChEBI" id="CHEBI:30616"/>
        <dbReference type="ChEBI" id="CHEBI:33019"/>
        <dbReference type="ChEBI" id="CHEBI:82696"/>
        <dbReference type="ChEBI" id="CHEBI:456215"/>
        <dbReference type="EC" id="6.3.1.14"/>
    </reaction>
</comment>
<dbReference type="Gene3D" id="3.90.1490.10">
    <property type="entry name" value="putative n-type atp pyrophosphatase, domain 2"/>
    <property type="match status" value="1"/>
</dbReference>
<dbReference type="SUPFAM" id="SSF55298">
    <property type="entry name" value="YjgF-like"/>
    <property type="match status" value="2"/>
</dbReference>
<keyword evidence="5" id="KW-0547">Nucleotide-binding</keyword>
<evidence type="ECO:0000256" key="6">
    <source>
        <dbReference type="ARBA" id="ARBA00022840"/>
    </source>
</evidence>
<name>A0A5C3MDE1_9AGAR</name>
<evidence type="ECO:0000313" key="11">
    <source>
        <dbReference type="EMBL" id="TFK43414.1"/>
    </source>
</evidence>